<accession>A0A7J5DQM5</accession>
<feature type="coiled-coil region" evidence="1">
    <location>
        <begin position="238"/>
        <end position="265"/>
    </location>
</feature>
<evidence type="ECO:0000256" key="1">
    <source>
        <dbReference type="SAM" id="Coils"/>
    </source>
</evidence>
<name>A0A7J5DQM5_NOCSI</name>
<gene>
    <name evidence="2" type="ORF">F9L07_28510</name>
</gene>
<dbReference type="EMBL" id="WBVM01000007">
    <property type="protein sequence ID" value="KAB2806978.1"/>
    <property type="molecule type" value="Genomic_DNA"/>
</dbReference>
<evidence type="ECO:0000313" key="3">
    <source>
        <dbReference type="Proteomes" id="UP000449906"/>
    </source>
</evidence>
<comment type="caution">
    <text evidence="2">The sequence shown here is derived from an EMBL/GenBank/DDBJ whole genome shotgun (WGS) entry which is preliminary data.</text>
</comment>
<organism evidence="2 3">
    <name type="scientific">Nocardioides simplex</name>
    <name type="common">Arthrobacter simplex</name>
    <dbReference type="NCBI Taxonomy" id="2045"/>
    <lineage>
        <taxon>Bacteria</taxon>
        <taxon>Bacillati</taxon>
        <taxon>Actinomycetota</taxon>
        <taxon>Actinomycetes</taxon>
        <taxon>Propionibacteriales</taxon>
        <taxon>Nocardioidaceae</taxon>
        <taxon>Pimelobacter</taxon>
    </lineage>
</organism>
<keyword evidence="1" id="KW-0175">Coiled coil</keyword>
<sequence>MMEDLRAGLLALIDKGLAESVEMAERGALAAQANVRCPDCGLRYEERQEYGCQEEARAHSYDERELAEAAERGRHLDPQDVTVPLIALGALLEEHPVDVSVESESVTMAPPLTPDPTECGHRFPDGTLCTLSDEAHEMPGMKHHAPVPEPSDSTAAALIERSSFGTPEAVALRASVSDEVAARVVARAKELEADAPAPAPEPSDRAGLSEKWLSASDAARKAEHHFPADCLAEAALVVASLEGHLHAAEQEAAALRAQVAAVEALHRPDGGIEGPGAMCVACTSDFGLPSEDPVPWPCPTIAALGGSAQVVQRFKDEERCPYVATDPGTTRRPRDDGWRCGHTAGSVHNHTLYSADGEHVLYAGTWSLPERARVLRDGGDHG</sequence>
<dbReference type="AlphaFoldDB" id="A0A7J5DQM5"/>
<dbReference type="Proteomes" id="UP000449906">
    <property type="component" value="Unassembled WGS sequence"/>
</dbReference>
<evidence type="ECO:0000313" key="2">
    <source>
        <dbReference type="EMBL" id="KAB2806978.1"/>
    </source>
</evidence>
<dbReference type="RefSeq" id="WP_151583308.1">
    <property type="nucleotide sequence ID" value="NZ_WBVM01000007.1"/>
</dbReference>
<protein>
    <submittedName>
        <fullName evidence="2">Uncharacterized protein</fullName>
    </submittedName>
</protein>
<reference evidence="2 3" key="1">
    <citation type="submission" date="2019-09" db="EMBL/GenBank/DDBJ databases">
        <title>Pimelobacter sp. isolated from Paulinella.</title>
        <authorList>
            <person name="Jeong S.E."/>
        </authorList>
    </citation>
    <scope>NUCLEOTIDE SEQUENCE [LARGE SCALE GENOMIC DNA]</scope>
    <source>
        <strain evidence="2 3">Pch-N</strain>
    </source>
</reference>
<proteinExistence type="predicted"/>